<sequence>MTVSQRKLSAMLGRLVGLTVVKAHSDVLCRRCYGLVDQVDGLEIELADTKMELVQQYEATIAHRQPHAKKEIERPTLEVDVEWEESNESEVIDNDDDDPDCTATGAKRKKKTRKTKRKGGRPRKVKLTTKIKIDTANEGGDVGVDGRPRKRGRGRPRKKDKEEDDYIPPGAPTKECPACKKVVHAKKYLTHLSTHRLFPCPFCESVFKRKDIATHLAEAHQEEVHYPCPNCDGIFDAFTKLRQHCLVVHIGILQEEHLCTVCNKSFSSSATLKLHRETIHDKVYNFKCPVCAEVFNKKTNMRSHHRRVHQGMEVRKLQCDMCKKRFLCPSELRKHVERVHLKVRSNEIPCPICRKPFGDSRDMKIHLSAVHTKDTEYPCSDCKMVFYRLNDMVNHKRRMHGGDEVRKHICPMCGKGFCSKSDLRTHKNVVHEDIRKHVCNICDKAFKVASHLTYHKRKHTGETPFQCPYCSKGFSGPGSISEHVKKVHKTVYMGVAQRRKLNLPETAPLPPPGALPTDKAKLRPVTQIKKNKKHELQSSKKAKSIDKTCFIPLVNIFPEVPQPHVLSYQPSVEPSVLHSVASTACSSVQSLTPVIASTFASNSFLNNQLIGTTDMLSSDPSLAQNTVIQNNNQSTRLFQNNQILQNDHSLQNSPAFYNDSTIICHQGLTENNHYIDLQLTATNQNAVLGQVPTIVRLLQDQHY</sequence>
<dbReference type="InterPro" id="IPR013087">
    <property type="entry name" value="Znf_C2H2_type"/>
</dbReference>
<dbReference type="Pfam" id="PF00096">
    <property type="entry name" value="zf-C2H2"/>
    <property type="match status" value="4"/>
</dbReference>
<feature type="compositionally biased region" description="Basic residues" evidence="6">
    <location>
        <begin position="106"/>
        <end position="129"/>
    </location>
</feature>
<proteinExistence type="predicted"/>
<evidence type="ECO:0000256" key="4">
    <source>
        <dbReference type="ARBA" id="ARBA00022833"/>
    </source>
</evidence>
<reference evidence="8 9" key="1">
    <citation type="journal article" date="2024" name="BMC Genomics">
        <title>Genome assembly of redclaw crayfish (Cherax quadricarinatus) provides insights into its immune adaptation and hypoxia tolerance.</title>
        <authorList>
            <person name="Liu Z."/>
            <person name="Zheng J."/>
            <person name="Li H."/>
            <person name="Fang K."/>
            <person name="Wang S."/>
            <person name="He J."/>
            <person name="Zhou D."/>
            <person name="Weng S."/>
            <person name="Chi M."/>
            <person name="Gu Z."/>
            <person name="He J."/>
            <person name="Li F."/>
            <person name="Wang M."/>
        </authorList>
    </citation>
    <scope>NUCLEOTIDE SEQUENCE [LARGE SCALE GENOMIC DNA]</scope>
    <source>
        <strain evidence="8">ZL_2023a</strain>
    </source>
</reference>
<feature type="domain" description="C2H2-type" evidence="7">
    <location>
        <begin position="226"/>
        <end position="251"/>
    </location>
</feature>
<evidence type="ECO:0000259" key="7">
    <source>
        <dbReference type="PROSITE" id="PS50157"/>
    </source>
</evidence>
<dbReference type="AlphaFoldDB" id="A0AAW0WLF9"/>
<keyword evidence="4" id="KW-0862">Zinc</keyword>
<protein>
    <recommendedName>
        <fullName evidence="7">C2H2-type domain-containing protein</fullName>
    </recommendedName>
</protein>
<dbReference type="GO" id="GO:0000981">
    <property type="term" value="F:DNA-binding transcription factor activity, RNA polymerase II-specific"/>
    <property type="evidence" value="ECO:0007669"/>
    <property type="project" value="TreeGrafter"/>
</dbReference>
<dbReference type="EMBL" id="JARKIK010000056">
    <property type="protein sequence ID" value="KAK8732812.1"/>
    <property type="molecule type" value="Genomic_DNA"/>
</dbReference>
<organism evidence="8 9">
    <name type="scientific">Cherax quadricarinatus</name>
    <name type="common">Australian red claw crayfish</name>
    <dbReference type="NCBI Taxonomy" id="27406"/>
    <lineage>
        <taxon>Eukaryota</taxon>
        <taxon>Metazoa</taxon>
        <taxon>Ecdysozoa</taxon>
        <taxon>Arthropoda</taxon>
        <taxon>Crustacea</taxon>
        <taxon>Multicrustacea</taxon>
        <taxon>Malacostraca</taxon>
        <taxon>Eumalacostraca</taxon>
        <taxon>Eucarida</taxon>
        <taxon>Decapoda</taxon>
        <taxon>Pleocyemata</taxon>
        <taxon>Astacidea</taxon>
        <taxon>Parastacoidea</taxon>
        <taxon>Parastacidae</taxon>
        <taxon>Cherax</taxon>
    </lineage>
</organism>
<keyword evidence="1" id="KW-0479">Metal-binding</keyword>
<comment type="caution">
    <text evidence="8">The sequence shown here is derived from an EMBL/GenBank/DDBJ whole genome shotgun (WGS) entry which is preliminary data.</text>
</comment>
<dbReference type="Proteomes" id="UP001445076">
    <property type="component" value="Unassembled WGS sequence"/>
</dbReference>
<evidence type="ECO:0000256" key="3">
    <source>
        <dbReference type="ARBA" id="ARBA00022771"/>
    </source>
</evidence>
<evidence type="ECO:0000313" key="8">
    <source>
        <dbReference type="EMBL" id="KAK8732812.1"/>
    </source>
</evidence>
<dbReference type="PANTHER" id="PTHR24379">
    <property type="entry name" value="KRAB AND ZINC FINGER DOMAIN-CONTAINING"/>
    <property type="match status" value="1"/>
</dbReference>
<feature type="domain" description="C2H2-type" evidence="7">
    <location>
        <begin position="257"/>
        <end position="280"/>
    </location>
</feature>
<keyword evidence="3 5" id="KW-0863">Zinc-finger</keyword>
<dbReference type="SUPFAM" id="SSF57667">
    <property type="entry name" value="beta-beta-alpha zinc fingers"/>
    <property type="match status" value="4"/>
</dbReference>
<feature type="domain" description="C2H2-type" evidence="7">
    <location>
        <begin position="408"/>
        <end position="436"/>
    </location>
</feature>
<accession>A0AAW0WLF9</accession>
<dbReference type="InterPro" id="IPR036236">
    <property type="entry name" value="Znf_C2H2_sf"/>
</dbReference>
<feature type="domain" description="C2H2-type" evidence="7">
    <location>
        <begin position="348"/>
        <end position="376"/>
    </location>
</feature>
<feature type="compositionally biased region" description="Basic residues" evidence="6">
    <location>
        <begin position="148"/>
        <end position="158"/>
    </location>
</feature>
<dbReference type="GO" id="GO:0000977">
    <property type="term" value="F:RNA polymerase II transcription regulatory region sequence-specific DNA binding"/>
    <property type="evidence" value="ECO:0007669"/>
    <property type="project" value="TreeGrafter"/>
</dbReference>
<keyword evidence="9" id="KW-1185">Reference proteome</keyword>
<feature type="domain" description="C2H2-type" evidence="7">
    <location>
        <begin position="286"/>
        <end position="314"/>
    </location>
</feature>
<dbReference type="GO" id="GO:0005634">
    <property type="term" value="C:nucleus"/>
    <property type="evidence" value="ECO:0007669"/>
    <property type="project" value="TreeGrafter"/>
</dbReference>
<name>A0AAW0WLF9_CHEQU</name>
<dbReference type="PROSITE" id="PS00028">
    <property type="entry name" value="ZINC_FINGER_C2H2_1"/>
    <property type="match status" value="9"/>
</dbReference>
<dbReference type="Pfam" id="PF13894">
    <property type="entry name" value="zf-C2H2_4"/>
    <property type="match status" value="1"/>
</dbReference>
<feature type="domain" description="C2H2-type" evidence="7">
    <location>
        <begin position="437"/>
        <end position="464"/>
    </location>
</feature>
<feature type="domain" description="C2H2-type" evidence="7">
    <location>
        <begin position="317"/>
        <end position="345"/>
    </location>
</feature>
<evidence type="ECO:0000256" key="2">
    <source>
        <dbReference type="ARBA" id="ARBA00022737"/>
    </source>
</evidence>
<dbReference type="PROSITE" id="PS50157">
    <property type="entry name" value="ZINC_FINGER_C2H2_2"/>
    <property type="match status" value="9"/>
</dbReference>
<feature type="compositionally biased region" description="Acidic residues" evidence="6">
    <location>
        <begin position="83"/>
        <end position="100"/>
    </location>
</feature>
<dbReference type="Gene3D" id="3.30.160.60">
    <property type="entry name" value="Classic Zinc Finger"/>
    <property type="match status" value="6"/>
</dbReference>
<feature type="region of interest" description="Disordered" evidence="6">
    <location>
        <begin position="83"/>
        <end position="167"/>
    </location>
</feature>
<dbReference type="GO" id="GO:0008270">
    <property type="term" value="F:zinc ion binding"/>
    <property type="evidence" value="ECO:0007669"/>
    <property type="project" value="UniProtKB-KW"/>
</dbReference>
<dbReference type="PANTHER" id="PTHR24379:SF127">
    <property type="entry name" value="BLOODY FINGERS-RELATED"/>
    <property type="match status" value="1"/>
</dbReference>
<evidence type="ECO:0000256" key="1">
    <source>
        <dbReference type="ARBA" id="ARBA00022723"/>
    </source>
</evidence>
<feature type="domain" description="C2H2-type" evidence="7">
    <location>
        <begin position="465"/>
        <end position="488"/>
    </location>
</feature>
<feature type="domain" description="C2H2-type" evidence="7">
    <location>
        <begin position="377"/>
        <end position="405"/>
    </location>
</feature>
<evidence type="ECO:0000256" key="5">
    <source>
        <dbReference type="PROSITE-ProRule" id="PRU00042"/>
    </source>
</evidence>
<dbReference type="SMART" id="SM00355">
    <property type="entry name" value="ZnF_C2H2"/>
    <property type="match status" value="11"/>
</dbReference>
<gene>
    <name evidence="8" type="ORF">OTU49_006940</name>
</gene>
<evidence type="ECO:0000256" key="6">
    <source>
        <dbReference type="SAM" id="MobiDB-lite"/>
    </source>
</evidence>
<keyword evidence="2" id="KW-0677">Repeat</keyword>
<evidence type="ECO:0000313" key="9">
    <source>
        <dbReference type="Proteomes" id="UP001445076"/>
    </source>
</evidence>